<reference evidence="1 2" key="1">
    <citation type="submission" date="2014-06" db="EMBL/GenBank/DDBJ databases">
        <title>Draft genome sequence of iron oxidizing acidophile Leptospirillum ferriphilum DSM14647.</title>
        <authorList>
            <person name="Cardenas J.P."/>
            <person name="Lazcano M."/>
            <person name="Ossandon F.J."/>
            <person name="Corbett M."/>
            <person name="Holmes D.S."/>
            <person name="Watkin E."/>
        </authorList>
    </citation>
    <scope>NUCLEOTIDE SEQUENCE [LARGE SCALE GENOMIC DNA]</scope>
    <source>
        <strain evidence="1 2">DSM 14647</strain>
    </source>
</reference>
<dbReference type="EMBL" id="JPGK01000002">
    <property type="protein sequence ID" value="KGA94769.1"/>
    <property type="molecule type" value="Genomic_DNA"/>
</dbReference>
<sequence length="55" mass="6152">MNPSIGVLKKTKNNACIPDGYDMEIMGYHGQGFAFKKSALNDFFGTLIDHKDEEN</sequence>
<dbReference type="PATRIC" id="fig|178606.4.peg.731"/>
<dbReference type="AlphaFoldDB" id="A0A094X8A3"/>
<organism evidence="1 2">
    <name type="scientific">Leptospirillum ferriphilum</name>
    <dbReference type="NCBI Taxonomy" id="178606"/>
    <lineage>
        <taxon>Bacteria</taxon>
        <taxon>Pseudomonadati</taxon>
        <taxon>Nitrospirota</taxon>
        <taxon>Nitrospiria</taxon>
        <taxon>Nitrospirales</taxon>
        <taxon>Nitrospiraceae</taxon>
        <taxon>Leptospirillum</taxon>
    </lineage>
</organism>
<dbReference type="Proteomes" id="UP000029452">
    <property type="component" value="Unassembled WGS sequence"/>
</dbReference>
<accession>A0A094X8A3</accession>
<evidence type="ECO:0000313" key="2">
    <source>
        <dbReference type="Proteomes" id="UP000029452"/>
    </source>
</evidence>
<protein>
    <submittedName>
        <fullName evidence="1">Uncharacterized protein</fullName>
    </submittedName>
</protein>
<comment type="caution">
    <text evidence="1">The sequence shown here is derived from an EMBL/GenBank/DDBJ whole genome shotgun (WGS) entry which is preliminary data.</text>
</comment>
<gene>
    <name evidence="1" type="ORF">LptCag_2199</name>
</gene>
<name>A0A094X8A3_9BACT</name>
<proteinExistence type="predicted"/>
<evidence type="ECO:0000313" key="1">
    <source>
        <dbReference type="EMBL" id="KGA94769.1"/>
    </source>
</evidence>